<keyword evidence="1" id="KW-0732">Signal</keyword>
<feature type="chain" id="PRO_5042233994" evidence="1">
    <location>
        <begin position="17"/>
        <end position="47"/>
    </location>
</feature>
<evidence type="ECO:0000313" key="3">
    <source>
        <dbReference type="Proteomes" id="UP001208570"/>
    </source>
</evidence>
<gene>
    <name evidence="2" type="ORF">LSH36_451g02004</name>
</gene>
<dbReference type="AlphaFoldDB" id="A0AAD9JB03"/>
<keyword evidence="3" id="KW-1185">Reference proteome</keyword>
<sequence>MLSYGRIMFFFSQTAATFLCVSGIRDQMKNGAKMDAVIVCYSKYFMQ</sequence>
<organism evidence="2 3">
    <name type="scientific">Paralvinella palmiformis</name>
    <dbReference type="NCBI Taxonomy" id="53620"/>
    <lineage>
        <taxon>Eukaryota</taxon>
        <taxon>Metazoa</taxon>
        <taxon>Spiralia</taxon>
        <taxon>Lophotrochozoa</taxon>
        <taxon>Annelida</taxon>
        <taxon>Polychaeta</taxon>
        <taxon>Sedentaria</taxon>
        <taxon>Canalipalpata</taxon>
        <taxon>Terebellida</taxon>
        <taxon>Terebelliformia</taxon>
        <taxon>Alvinellidae</taxon>
        <taxon>Paralvinella</taxon>
    </lineage>
</organism>
<dbReference type="Proteomes" id="UP001208570">
    <property type="component" value="Unassembled WGS sequence"/>
</dbReference>
<dbReference type="EMBL" id="JAODUP010000451">
    <property type="protein sequence ID" value="KAK2149462.1"/>
    <property type="molecule type" value="Genomic_DNA"/>
</dbReference>
<comment type="caution">
    <text evidence="2">The sequence shown here is derived from an EMBL/GenBank/DDBJ whole genome shotgun (WGS) entry which is preliminary data.</text>
</comment>
<name>A0AAD9JB03_9ANNE</name>
<proteinExistence type="predicted"/>
<evidence type="ECO:0000313" key="2">
    <source>
        <dbReference type="EMBL" id="KAK2149462.1"/>
    </source>
</evidence>
<evidence type="ECO:0000256" key="1">
    <source>
        <dbReference type="SAM" id="SignalP"/>
    </source>
</evidence>
<accession>A0AAD9JB03</accession>
<protein>
    <submittedName>
        <fullName evidence="2">Uncharacterized protein</fullName>
    </submittedName>
</protein>
<feature type="signal peptide" evidence="1">
    <location>
        <begin position="1"/>
        <end position="16"/>
    </location>
</feature>
<reference evidence="2" key="1">
    <citation type="journal article" date="2023" name="Mol. Biol. Evol.">
        <title>Third-Generation Sequencing Reveals the Adaptive Role of the Epigenome in Three Deep-Sea Polychaetes.</title>
        <authorList>
            <person name="Perez M."/>
            <person name="Aroh O."/>
            <person name="Sun Y."/>
            <person name="Lan Y."/>
            <person name="Juniper S.K."/>
            <person name="Young C.R."/>
            <person name="Angers B."/>
            <person name="Qian P.Y."/>
        </authorList>
    </citation>
    <scope>NUCLEOTIDE SEQUENCE</scope>
    <source>
        <strain evidence="2">P08H-3</strain>
    </source>
</reference>